<comment type="caution">
    <text evidence="5">The sequence shown here is derived from an EMBL/GenBank/DDBJ whole genome shotgun (WGS) entry which is preliminary data.</text>
</comment>
<dbReference type="InterPro" id="IPR001764">
    <property type="entry name" value="Glyco_hydro_3_N"/>
</dbReference>
<evidence type="ECO:0000256" key="2">
    <source>
        <dbReference type="ARBA" id="ARBA00022801"/>
    </source>
</evidence>
<dbReference type="Gene3D" id="3.20.20.300">
    <property type="entry name" value="Glycoside hydrolase, family 3, N-terminal domain"/>
    <property type="match status" value="1"/>
</dbReference>
<evidence type="ECO:0000256" key="3">
    <source>
        <dbReference type="ARBA" id="ARBA00023295"/>
    </source>
</evidence>
<dbReference type="InterPro" id="IPR050226">
    <property type="entry name" value="NagZ_Beta-hexosaminidase"/>
</dbReference>
<dbReference type="PANTHER" id="PTHR30480">
    <property type="entry name" value="BETA-HEXOSAMINIDASE-RELATED"/>
    <property type="match status" value="1"/>
</dbReference>
<dbReference type="Proteomes" id="UP000520814">
    <property type="component" value="Unassembled WGS sequence"/>
</dbReference>
<reference evidence="5 6" key="1">
    <citation type="submission" date="2020-08" db="EMBL/GenBank/DDBJ databases">
        <title>Genomic Encyclopedia of Type Strains, Phase IV (KMG-IV): sequencing the most valuable type-strain genomes for metagenomic binning, comparative biology and taxonomic classification.</title>
        <authorList>
            <person name="Goeker M."/>
        </authorList>
    </citation>
    <scope>NUCLEOTIDE SEQUENCE [LARGE SCALE GENOMIC DNA]</scope>
    <source>
        <strain evidence="5 6">DSM 23562</strain>
    </source>
</reference>
<evidence type="ECO:0000256" key="1">
    <source>
        <dbReference type="ARBA" id="ARBA00005336"/>
    </source>
</evidence>
<dbReference type="PANTHER" id="PTHR30480:SF16">
    <property type="entry name" value="GLYCOSIDE HYDROLASE FAMILY 3 DOMAIN PROTEIN"/>
    <property type="match status" value="1"/>
</dbReference>
<comment type="similarity">
    <text evidence="1">Belongs to the glycosyl hydrolase 3 family.</text>
</comment>
<dbReference type="GO" id="GO:0009254">
    <property type="term" value="P:peptidoglycan turnover"/>
    <property type="evidence" value="ECO:0007669"/>
    <property type="project" value="TreeGrafter"/>
</dbReference>
<evidence type="ECO:0000313" key="5">
    <source>
        <dbReference type="EMBL" id="MBB6050055.1"/>
    </source>
</evidence>
<protein>
    <submittedName>
        <fullName evidence="5">Beta-glucosidase-like glycosyl hydrolase</fullName>
    </submittedName>
</protein>
<dbReference type="GO" id="GO:0004553">
    <property type="term" value="F:hydrolase activity, hydrolyzing O-glycosyl compounds"/>
    <property type="evidence" value="ECO:0007669"/>
    <property type="project" value="InterPro"/>
</dbReference>
<keyword evidence="6" id="KW-1185">Reference proteome</keyword>
<dbReference type="GO" id="GO:0005975">
    <property type="term" value="P:carbohydrate metabolic process"/>
    <property type="evidence" value="ECO:0007669"/>
    <property type="project" value="InterPro"/>
</dbReference>
<feature type="domain" description="Glycoside hydrolase family 3 N-terminal" evidence="4">
    <location>
        <begin position="7"/>
        <end position="333"/>
    </location>
</feature>
<name>A0A7W9W6H9_ARMRO</name>
<accession>A0A7W9W6H9</accession>
<dbReference type="AlphaFoldDB" id="A0A7W9W6H9"/>
<proteinExistence type="inferred from homology"/>
<sequence length="368" mass="38647">MSLTLSLEERVGQLCCFGWHGRTCLDEQARVCVQELHAGAMVVMGRNLHDTTQRPLPQIDAPAVRAMLDALQALAKTPLLIATDQEGGRVARFGTAPFTPAPAAAALESTEAAYASALQTGRELATVGVNMNFAPVADINSNPENPVIGDRSFGTTPEAVTPKLLAQLQGYTDSGILSCLKHFPGHGDTSTDSHFLLPTLPHTLATLEARELAPFRAGIAAGAPAVMTAHILFPALDTALPATMSPAILTGLLRETLGFQGLIVTDCLEMRAVADHWGTAQAALAAVKAGADLVLVCHTLERQRETYETLLAAARSGELSEARLNEAVTRVLAAKARVTSVPFDPTLLGGTQHATAATTLGSEAPRLS</sequence>
<dbReference type="Pfam" id="PF00933">
    <property type="entry name" value="Glyco_hydro_3"/>
    <property type="match status" value="1"/>
</dbReference>
<dbReference type="InterPro" id="IPR036962">
    <property type="entry name" value="Glyco_hydro_3_N_sf"/>
</dbReference>
<dbReference type="InterPro" id="IPR017853">
    <property type="entry name" value="GH"/>
</dbReference>
<evidence type="ECO:0000259" key="4">
    <source>
        <dbReference type="Pfam" id="PF00933"/>
    </source>
</evidence>
<organism evidence="5 6">
    <name type="scientific">Armatimonas rosea</name>
    <dbReference type="NCBI Taxonomy" id="685828"/>
    <lineage>
        <taxon>Bacteria</taxon>
        <taxon>Bacillati</taxon>
        <taxon>Armatimonadota</taxon>
        <taxon>Armatimonadia</taxon>
        <taxon>Armatimonadales</taxon>
        <taxon>Armatimonadaceae</taxon>
        <taxon>Armatimonas</taxon>
    </lineage>
</organism>
<dbReference type="RefSeq" id="WP_184194274.1">
    <property type="nucleotide sequence ID" value="NZ_JACHGW010000002.1"/>
</dbReference>
<dbReference type="EMBL" id="JACHGW010000002">
    <property type="protein sequence ID" value="MBB6050055.1"/>
    <property type="molecule type" value="Genomic_DNA"/>
</dbReference>
<gene>
    <name evidence="5" type="ORF">HNQ39_001846</name>
</gene>
<keyword evidence="3" id="KW-0326">Glycosidase</keyword>
<evidence type="ECO:0000313" key="6">
    <source>
        <dbReference type="Proteomes" id="UP000520814"/>
    </source>
</evidence>
<dbReference type="SUPFAM" id="SSF51445">
    <property type="entry name" value="(Trans)glycosidases"/>
    <property type="match status" value="1"/>
</dbReference>
<keyword evidence="2 5" id="KW-0378">Hydrolase</keyword>